<evidence type="ECO:0000259" key="1">
    <source>
        <dbReference type="Pfam" id="PF26012"/>
    </source>
</evidence>
<dbReference type="Proteomes" id="UP000184089">
    <property type="component" value="Unassembled WGS sequence"/>
</dbReference>
<accession>A0AAQ1RUW9</accession>
<dbReference type="Pfam" id="PF26018">
    <property type="entry name" value="BSH_RND_rel"/>
    <property type="match status" value="1"/>
</dbReference>
<keyword evidence="6" id="KW-1185">Reference proteome</keyword>
<sequence>MKKVLKWLGIAGLCLLLILYVGVQAFQIYFNRNKTEVAVSYVMSSSATTKGLAIRDAQVLRASQEGYFNYSLTDGSKVSGGELISEVYASESDSALVSKVRALQKELDMLKESSTLSTSVTDPSALGTQIGKTIAQMEGEFQSGSYAKSADYKNQLLAQISRRQAATGQAVDYTAQMSALQGQIDSLNGQLGGKVSYEYAPASGYFSSAVDGYEEVLTPQALEGMTAAQVQDILDGKSQPAAVEGNPLGKLVKDFDWYVACVLPDEKLRWVKEGATLYVEFLGAYNEEVPVVVERITSGEGGKSLVVLRCDYITKDLVNLRIQNIRLSNKQLSGLRVPARALRVENGVKGVYVKDGGTVRFKQVNVLVEEGDYLLVEQVATPEETVKNEETGEETTVRYLELYDEVFVEGKDLYDGKYL</sequence>
<reference evidence="4" key="2">
    <citation type="submission" date="2016-11" db="EMBL/GenBank/DDBJ databases">
        <authorList>
            <person name="Varghese N."/>
            <person name="Submissions S."/>
        </authorList>
    </citation>
    <scope>NUCLEOTIDE SEQUENCE</scope>
    <source>
        <strain evidence="4">DSM 4029</strain>
    </source>
</reference>
<name>A0AAQ1RUW9_9FIRM</name>
<reference evidence="5" key="1">
    <citation type="submission" date="2016-11" db="EMBL/GenBank/DDBJ databases">
        <authorList>
            <person name="Jaros S."/>
            <person name="Januszkiewicz K."/>
            <person name="Wedrychowicz H."/>
        </authorList>
    </citation>
    <scope>NUCLEOTIDE SEQUENCE [LARGE SCALE GENOMIC DNA]</scope>
    <source>
        <strain evidence="5">DSM 4029</strain>
    </source>
</reference>
<feature type="domain" description="RND related barrel-sandwich hybrid" evidence="2">
    <location>
        <begin position="58"/>
        <end position="235"/>
    </location>
</feature>
<dbReference type="InterPro" id="IPR058728">
    <property type="entry name" value="HH_RND-rel"/>
</dbReference>
<evidence type="ECO:0000313" key="4">
    <source>
        <dbReference type="EMBL" id="SHF72098.1"/>
    </source>
</evidence>
<dbReference type="Pfam" id="PF26012">
    <property type="entry name" value="HH_RND_rel"/>
    <property type="match status" value="1"/>
</dbReference>
<dbReference type="EMBL" id="FQVY01000001">
    <property type="protein sequence ID" value="SHF72098.1"/>
    <property type="molecule type" value="Genomic_DNA"/>
</dbReference>
<dbReference type="AlphaFoldDB" id="A0AAQ1RUW9"/>
<reference evidence="3 6" key="3">
    <citation type="journal article" date="2019" name="Nat. Med.">
        <title>A library of human gut bacterial isolates paired with longitudinal multiomics data enables mechanistic microbiome research.</title>
        <authorList>
            <person name="Poyet M."/>
            <person name="Groussin M."/>
            <person name="Gibbons S.M."/>
            <person name="Avila-Pacheco J."/>
            <person name="Jiang X."/>
            <person name="Kearney S.M."/>
            <person name="Perrotta A.R."/>
            <person name="Berdy B."/>
            <person name="Zhao S."/>
            <person name="Lieberman T.D."/>
            <person name="Swanson P.K."/>
            <person name="Smith M."/>
            <person name="Roesemann S."/>
            <person name="Alexander J.E."/>
            <person name="Rich S.A."/>
            <person name="Livny J."/>
            <person name="Vlamakis H."/>
            <person name="Clish C."/>
            <person name="Bullock K."/>
            <person name="Deik A."/>
            <person name="Scott J."/>
            <person name="Pierce K.A."/>
            <person name="Xavier R.J."/>
            <person name="Alm E.J."/>
        </authorList>
    </citation>
    <scope>NUCLEOTIDE SEQUENCE [LARGE SCALE GENOMIC DNA]</scope>
    <source>
        <strain evidence="3 6">BIOML-A2</strain>
    </source>
</reference>
<evidence type="ECO:0000313" key="5">
    <source>
        <dbReference type="Proteomes" id="UP000184089"/>
    </source>
</evidence>
<dbReference type="InterPro" id="IPR058709">
    <property type="entry name" value="BSH_RND-rel"/>
</dbReference>
<protein>
    <submittedName>
        <fullName evidence="4">Membrane fusion protein</fullName>
    </submittedName>
</protein>
<comment type="caution">
    <text evidence="4">The sequence shown here is derived from an EMBL/GenBank/DDBJ whole genome shotgun (WGS) entry which is preliminary data.</text>
</comment>
<evidence type="ECO:0000313" key="6">
    <source>
        <dbReference type="Proteomes" id="UP000474718"/>
    </source>
</evidence>
<organism evidence="4 5">
    <name type="scientific">Bittarella massiliensis</name>
    <name type="common">ex Durand et al. 2017</name>
    <dbReference type="NCBI Taxonomy" id="1720313"/>
    <lineage>
        <taxon>Bacteria</taxon>
        <taxon>Bacillati</taxon>
        <taxon>Bacillota</taxon>
        <taxon>Clostridia</taxon>
        <taxon>Eubacteriales</taxon>
        <taxon>Oscillospiraceae</taxon>
        <taxon>Bittarella (ex Durand et al. 2017)</taxon>
    </lineage>
</organism>
<feature type="domain" description="RND related alpha-helical hairpin" evidence="1">
    <location>
        <begin position="93"/>
        <end position="191"/>
    </location>
</feature>
<dbReference type="Proteomes" id="UP000474718">
    <property type="component" value="Unassembled WGS sequence"/>
</dbReference>
<evidence type="ECO:0000313" key="3">
    <source>
        <dbReference type="EMBL" id="MZL68791.1"/>
    </source>
</evidence>
<gene>
    <name evidence="3" type="ORF">GT747_03250</name>
    <name evidence="4" type="ORF">SAMN05444424_0452</name>
</gene>
<dbReference type="EMBL" id="WWVX01000001">
    <property type="protein sequence ID" value="MZL68791.1"/>
    <property type="molecule type" value="Genomic_DNA"/>
</dbReference>
<evidence type="ECO:0000259" key="2">
    <source>
        <dbReference type="Pfam" id="PF26018"/>
    </source>
</evidence>
<proteinExistence type="predicted"/>